<protein>
    <recommendedName>
        <fullName evidence="3">Lysine N-acyltransferase MbtK</fullName>
    </recommendedName>
    <alternativeName>
        <fullName evidence="4">Mycobactin synthase protein K</fullName>
    </alternativeName>
</protein>
<dbReference type="InterPro" id="IPR019432">
    <property type="entry name" value="Acyltransferase_MbtK/IucB-like"/>
</dbReference>
<comment type="pathway">
    <text evidence="2">Siderophore biosynthesis; mycobactin biosynthesis.</text>
</comment>
<feature type="domain" description="Acyltransferase MbtK/IucB-like conserved" evidence="5">
    <location>
        <begin position="39"/>
        <end position="87"/>
    </location>
</feature>
<evidence type="ECO:0000256" key="1">
    <source>
        <dbReference type="ARBA" id="ARBA00003818"/>
    </source>
</evidence>
<dbReference type="RefSeq" id="WP_120043149.1">
    <property type="nucleotide sequence ID" value="NZ_QZFU01000029.1"/>
</dbReference>
<organism evidence="6 7">
    <name type="scientific">Nocardia panacis</name>
    <dbReference type="NCBI Taxonomy" id="2340916"/>
    <lineage>
        <taxon>Bacteria</taxon>
        <taxon>Bacillati</taxon>
        <taxon>Actinomycetota</taxon>
        <taxon>Actinomycetes</taxon>
        <taxon>Mycobacteriales</taxon>
        <taxon>Nocardiaceae</taxon>
        <taxon>Nocardia</taxon>
    </lineage>
</organism>
<evidence type="ECO:0000256" key="2">
    <source>
        <dbReference type="ARBA" id="ARBA00005102"/>
    </source>
</evidence>
<evidence type="ECO:0000256" key="3">
    <source>
        <dbReference type="ARBA" id="ARBA00020586"/>
    </source>
</evidence>
<comment type="function">
    <text evidence="1">Acyltransferase required for the direct transfer of medium- to long-chain fatty acyl moieties from a carrier protein (MbtL) on to the epsilon-amino group of lysine residue in the mycobactin core.</text>
</comment>
<dbReference type="PANTHER" id="PTHR31438">
    <property type="entry name" value="LYSINE N-ACYLTRANSFERASE C17G9.06C-RELATED"/>
    <property type="match status" value="1"/>
</dbReference>
<name>A0A3A4K2F0_9NOCA</name>
<evidence type="ECO:0000313" key="7">
    <source>
        <dbReference type="Proteomes" id="UP000266677"/>
    </source>
</evidence>
<sequence>MSETATPYVLARELIDAPAAIRRGPAPTSPRFDAPFTLRAADPEGADPDLLAEWMRRPHLLQTWEQAWTAERRRLDWRAQLAGTYSRPYILVLDFAAVGQPELGRRDIAYVELYRPGKDEVGRLYAADPYDMGFHIATADPALLGRGLVSGWIGQLATAVFAAEPECRRIICDPDHRNAPMRRALAKNGYRELGLFDVRPDRRIALCELNRA</sequence>
<dbReference type="GO" id="GO:0019290">
    <property type="term" value="P:siderophore biosynthetic process"/>
    <property type="evidence" value="ECO:0007669"/>
    <property type="project" value="InterPro"/>
</dbReference>
<dbReference type="AlphaFoldDB" id="A0A3A4K2F0"/>
<evidence type="ECO:0000259" key="5">
    <source>
        <dbReference type="SMART" id="SM01006"/>
    </source>
</evidence>
<dbReference type="Gene3D" id="3.40.630.30">
    <property type="match status" value="1"/>
</dbReference>
<dbReference type="Pfam" id="PF13523">
    <property type="entry name" value="Acetyltransf_8"/>
    <property type="match status" value="1"/>
</dbReference>
<comment type="caution">
    <text evidence="6">The sequence shown here is derived from an EMBL/GenBank/DDBJ whole genome shotgun (WGS) entry which is preliminary data.</text>
</comment>
<dbReference type="PANTHER" id="PTHR31438:SF1">
    <property type="entry name" value="LYSINE N-ACYLTRANSFERASE C17G9.06C-RELATED"/>
    <property type="match status" value="1"/>
</dbReference>
<dbReference type="SMART" id="SM01006">
    <property type="entry name" value="AlcB"/>
    <property type="match status" value="1"/>
</dbReference>
<dbReference type="OrthoDB" id="9087497at2"/>
<keyword evidence="6" id="KW-0808">Transferase</keyword>
<dbReference type="InterPro" id="IPR016181">
    <property type="entry name" value="Acyl_CoA_acyltransferase"/>
</dbReference>
<gene>
    <name evidence="6" type="ORF">D5S18_22960</name>
</gene>
<dbReference type="EMBL" id="QZFU01000029">
    <property type="protein sequence ID" value="RJO72044.1"/>
    <property type="molecule type" value="Genomic_DNA"/>
</dbReference>
<proteinExistence type="predicted"/>
<dbReference type="Proteomes" id="UP000266677">
    <property type="component" value="Unassembled WGS sequence"/>
</dbReference>
<evidence type="ECO:0000256" key="4">
    <source>
        <dbReference type="ARBA" id="ARBA00031122"/>
    </source>
</evidence>
<dbReference type="GO" id="GO:0016410">
    <property type="term" value="F:N-acyltransferase activity"/>
    <property type="evidence" value="ECO:0007669"/>
    <property type="project" value="TreeGrafter"/>
</dbReference>
<keyword evidence="7" id="KW-1185">Reference proteome</keyword>
<accession>A0A3A4K2F0</accession>
<reference evidence="6 7" key="1">
    <citation type="submission" date="2018-09" db="EMBL/GenBank/DDBJ databases">
        <title>YIM PH21274 draft genome.</title>
        <authorList>
            <person name="Miao C."/>
        </authorList>
    </citation>
    <scope>NUCLEOTIDE SEQUENCE [LARGE SCALE GENOMIC DNA]</scope>
    <source>
        <strain evidence="6 7">YIM PH 21724</strain>
    </source>
</reference>
<dbReference type="SUPFAM" id="SSF55729">
    <property type="entry name" value="Acyl-CoA N-acyltransferases (Nat)"/>
    <property type="match status" value="1"/>
</dbReference>
<evidence type="ECO:0000313" key="6">
    <source>
        <dbReference type="EMBL" id="RJO72044.1"/>
    </source>
</evidence>
<dbReference type="UniPathway" id="UPA00011"/>